<dbReference type="EMBL" id="GG662601">
    <property type="protein sequence ID" value="EAS01548.2"/>
    <property type="molecule type" value="Genomic_DNA"/>
</dbReference>
<gene>
    <name evidence="2" type="ORF">TTHERM_00899470</name>
</gene>
<feature type="compositionally biased region" description="Low complexity" evidence="1">
    <location>
        <begin position="41"/>
        <end position="56"/>
    </location>
</feature>
<evidence type="ECO:0000256" key="1">
    <source>
        <dbReference type="SAM" id="MobiDB-lite"/>
    </source>
</evidence>
<dbReference type="HOGENOM" id="CLU_954681_0_0_1"/>
<feature type="region of interest" description="Disordered" evidence="1">
    <location>
        <begin position="35"/>
        <end position="66"/>
    </location>
</feature>
<feature type="region of interest" description="Disordered" evidence="1">
    <location>
        <begin position="231"/>
        <end position="272"/>
    </location>
</feature>
<feature type="compositionally biased region" description="Polar residues" evidence="1">
    <location>
        <begin position="193"/>
        <end position="217"/>
    </location>
</feature>
<feature type="compositionally biased region" description="Polar residues" evidence="1">
    <location>
        <begin position="246"/>
        <end position="263"/>
    </location>
</feature>
<evidence type="ECO:0000313" key="3">
    <source>
        <dbReference type="Proteomes" id="UP000009168"/>
    </source>
</evidence>
<accession>Q23YB6</accession>
<sequence length="272" mass="31933">MTEQKTLEDKIAFDPSEWEEVPFYEITQLRKHSEVISLDNQDSSQKQSKQMQSAEESQSEQEKQTRVTNLVQSATVARQLQNQYFLVEQGKKYQKYKKYIKFEQFFRDNYEKSLYFDPEQEIFITSDGLQMAASSGNQIGTSLLYNKQTKELVGFSNISYNIEISTMNKALEQAIQEEEEENGQQNDGKQENMASQNQQSASKNGGNNSNRPENTLESIYDWIEKKDKLKQKRIKKQNKSKETLPQYIQDSQSYQKNKRNPSMNKFIRKMKK</sequence>
<dbReference type="InParanoid" id="Q23YB6"/>
<dbReference type="GeneID" id="7846184"/>
<keyword evidence="3" id="KW-1185">Reference proteome</keyword>
<name>Q23YB6_TETTS</name>
<feature type="region of interest" description="Disordered" evidence="1">
    <location>
        <begin position="176"/>
        <end position="217"/>
    </location>
</feature>
<dbReference type="Proteomes" id="UP000009168">
    <property type="component" value="Unassembled WGS sequence"/>
</dbReference>
<proteinExistence type="predicted"/>
<dbReference type="KEGG" id="tet:TTHERM_00899470"/>
<reference evidence="3" key="1">
    <citation type="journal article" date="2006" name="PLoS Biol.">
        <title>Macronuclear genome sequence of the ciliate Tetrahymena thermophila, a model eukaryote.</title>
        <authorList>
            <person name="Eisen J.A."/>
            <person name="Coyne R.S."/>
            <person name="Wu M."/>
            <person name="Wu D."/>
            <person name="Thiagarajan M."/>
            <person name="Wortman J.R."/>
            <person name="Badger J.H."/>
            <person name="Ren Q."/>
            <person name="Amedeo P."/>
            <person name="Jones K.M."/>
            <person name="Tallon L.J."/>
            <person name="Delcher A.L."/>
            <person name="Salzberg S.L."/>
            <person name="Silva J.C."/>
            <person name="Haas B.J."/>
            <person name="Majoros W.H."/>
            <person name="Farzad M."/>
            <person name="Carlton J.M."/>
            <person name="Smith R.K. Jr."/>
            <person name="Garg J."/>
            <person name="Pearlman R.E."/>
            <person name="Karrer K.M."/>
            <person name="Sun L."/>
            <person name="Manning G."/>
            <person name="Elde N.C."/>
            <person name="Turkewitz A.P."/>
            <person name="Asai D.J."/>
            <person name="Wilkes D.E."/>
            <person name="Wang Y."/>
            <person name="Cai H."/>
            <person name="Collins K."/>
            <person name="Stewart B.A."/>
            <person name="Lee S.R."/>
            <person name="Wilamowska K."/>
            <person name="Weinberg Z."/>
            <person name="Ruzzo W.L."/>
            <person name="Wloga D."/>
            <person name="Gaertig J."/>
            <person name="Frankel J."/>
            <person name="Tsao C.-C."/>
            <person name="Gorovsky M.A."/>
            <person name="Keeling P.J."/>
            <person name="Waller R.F."/>
            <person name="Patron N.J."/>
            <person name="Cherry J.M."/>
            <person name="Stover N.A."/>
            <person name="Krieger C.J."/>
            <person name="del Toro C."/>
            <person name="Ryder H.F."/>
            <person name="Williamson S.C."/>
            <person name="Barbeau R.A."/>
            <person name="Hamilton E.P."/>
            <person name="Orias E."/>
        </authorList>
    </citation>
    <scope>NUCLEOTIDE SEQUENCE [LARGE SCALE GENOMIC DNA]</scope>
    <source>
        <strain evidence="3">SB210</strain>
    </source>
</reference>
<evidence type="ECO:0000313" key="2">
    <source>
        <dbReference type="EMBL" id="EAS01548.2"/>
    </source>
</evidence>
<protein>
    <submittedName>
        <fullName evidence="2">Uncharacterized protein</fullName>
    </submittedName>
</protein>
<organism evidence="2 3">
    <name type="scientific">Tetrahymena thermophila (strain SB210)</name>
    <dbReference type="NCBI Taxonomy" id="312017"/>
    <lineage>
        <taxon>Eukaryota</taxon>
        <taxon>Sar</taxon>
        <taxon>Alveolata</taxon>
        <taxon>Ciliophora</taxon>
        <taxon>Intramacronucleata</taxon>
        <taxon>Oligohymenophorea</taxon>
        <taxon>Hymenostomatida</taxon>
        <taxon>Tetrahymenina</taxon>
        <taxon>Tetrahymenidae</taxon>
        <taxon>Tetrahymena</taxon>
    </lineage>
</organism>
<dbReference type="AlphaFoldDB" id="Q23YB6"/>
<dbReference type="RefSeq" id="XP_001021793.2">
    <property type="nucleotide sequence ID" value="XM_001021793.2"/>
</dbReference>